<protein>
    <submittedName>
        <fullName evidence="2">Uncharacterized protein</fullName>
    </submittedName>
</protein>
<reference evidence="2" key="1">
    <citation type="submission" date="2014-09" db="EMBL/GenBank/DDBJ databases">
        <authorList>
            <person name="Magalhaes I.L.F."/>
            <person name="Oliveira U."/>
            <person name="Santos F.R."/>
            <person name="Vidigal T.H.D.A."/>
            <person name="Brescovit A.D."/>
            <person name="Santos A.J."/>
        </authorList>
    </citation>
    <scope>NUCLEOTIDE SEQUENCE</scope>
    <source>
        <tissue evidence="2">Shoot tissue taken approximately 20 cm above the soil surface</tissue>
    </source>
</reference>
<feature type="compositionally biased region" description="Basic residues" evidence="1">
    <location>
        <begin position="51"/>
        <end position="61"/>
    </location>
</feature>
<feature type="region of interest" description="Disordered" evidence="1">
    <location>
        <begin position="27"/>
        <end position="82"/>
    </location>
</feature>
<dbReference type="EMBL" id="GBRH01177096">
    <property type="protein sequence ID" value="JAE20800.1"/>
    <property type="molecule type" value="Transcribed_RNA"/>
</dbReference>
<accession>A0A0A9G6U3</accession>
<proteinExistence type="predicted"/>
<name>A0A0A9G6U3_ARUDO</name>
<reference evidence="2" key="2">
    <citation type="journal article" date="2015" name="Data Brief">
        <title>Shoot transcriptome of the giant reed, Arundo donax.</title>
        <authorList>
            <person name="Barrero R.A."/>
            <person name="Guerrero F.D."/>
            <person name="Moolhuijzen P."/>
            <person name="Goolsby J.A."/>
            <person name="Tidwell J."/>
            <person name="Bellgard S.E."/>
            <person name="Bellgard M.I."/>
        </authorList>
    </citation>
    <scope>NUCLEOTIDE SEQUENCE</scope>
    <source>
        <tissue evidence="2">Shoot tissue taken approximately 20 cm above the soil surface</tissue>
    </source>
</reference>
<sequence length="101" mass="10279">MNSSASMLALTGPLRRAGPLCAAAFPSSPPSAIPDLAPRAPAPAPGFRPGNTRRHLPRHAAQHGGPHAPRPPDRGNPSSLRRRSASLVAGCVCESVGCSSS</sequence>
<organism evidence="2">
    <name type="scientific">Arundo donax</name>
    <name type="common">Giant reed</name>
    <name type="synonym">Donax arundinaceus</name>
    <dbReference type="NCBI Taxonomy" id="35708"/>
    <lineage>
        <taxon>Eukaryota</taxon>
        <taxon>Viridiplantae</taxon>
        <taxon>Streptophyta</taxon>
        <taxon>Embryophyta</taxon>
        <taxon>Tracheophyta</taxon>
        <taxon>Spermatophyta</taxon>
        <taxon>Magnoliopsida</taxon>
        <taxon>Liliopsida</taxon>
        <taxon>Poales</taxon>
        <taxon>Poaceae</taxon>
        <taxon>PACMAD clade</taxon>
        <taxon>Arundinoideae</taxon>
        <taxon>Arundineae</taxon>
        <taxon>Arundo</taxon>
    </lineage>
</organism>
<evidence type="ECO:0000313" key="2">
    <source>
        <dbReference type="EMBL" id="JAE20800.1"/>
    </source>
</evidence>
<dbReference type="AlphaFoldDB" id="A0A0A9G6U3"/>
<evidence type="ECO:0000256" key="1">
    <source>
        <dbReference type="SAM" id="MobiDB-lite"/>
    </source>
</evidence>